<evidence type="ECO:0000313" key="2">
    <source>
        <dbReference type="EMBL" id="GHC34577.1"/>
    </source>
</evidence>
<dbReference type="EMBL" id="BMZM01000006">
    <property type="protein sequence ID" value="GHC34577.1"/>
    <property type="molecule type" value="Genomic_DNA"/>
</dbReference>
<reference evidence="3" key="1">
    <citation type="journal article" date="2019" name="Int. J. Syst. Evol. Microbiol.">
        <title>The Global Catalogue of Microorganisms (GCM) 10K type strain sequencing project: providing services to taxonomists for standard genome sequencing and annotation.</title>
        <authorList>
            <consortium name="The Broad Institute Genomics Platform"/>
            <consortium name="The Broad Institute Genome Sequencing Center for Infectious Disease"/>
            <person name="Wu L."/>
            <person name="Ma J."/>
        </authorList>
    </citation>
    <scope>NUCLEOTIDE SEQUENCE [LARGE SCALE GENOMIC DNA]</scope>
    <source>
        <strain evidence="3">KCTC 42082</strain>
    </source>
</reference>
<proteinExistence type="predicted"/>
<sequence>MKTIKHYHWGLPGPLRLFGAGYWLGMGATLGVVTGSGIYALLDVFVTWLAHLFA</sequence>
<accession>A0ABQ3FQZ6</accession>
<keyword evidence="1" id="KW-0472">Membrane</keyword>
<gene>
    <name evidence="2" type="ORF">GCM10010082_31570</name>
</gene>
<keyword evidence="3" id="KW-1185">Reference proteome</keyword>
<organism evidence="2 3">
    <name type="scientific">Kushneria pakistanensis</name>
    <dbReference type="NCBI Taxonomy" id="1508770"/>
    <lineage>
        <taxon>Bacteria</taxon>
        <taxon>Pseudomonadati</taxon>
        <taxon>Pseudomonadota</taxon>
        <taxon>Gammaproteobacteria</taxon>
        <taxon>Oceanospirillales</taxon>
        <taxon>Halomonadaceae</taxon>
        <taxon>Kushneria</taxon>
    </lineage>
</organism>
<protein>
    <submittedName>
        <fullName evidence="2">Uncharacterized protein</fullName>
    </submittedName>
</protein>
<dbReference type="Proteomes" id="UP000604243">
    <property type="component" value="Unassembled WGS sequence"/>
</dbReference>
<keyword evidence="1" id="KW-0812">Transmembrane</keyword>
<dbReference type="RefSeq" id="WP_189520032.1">
    <property type="nucleotide sequence ID" value="NZ_BMZM01000006.1"/>
</dbReference>
<comment type="caution">
    <text evidence="2">The sequence shown here is derived from an EMBL/GenBank/DDBJ whole genome shotgun (WGS) entry which is preliminary data.</text>
</comment>
<evidence type="ECO:0000256" key="1">
    <source>
        <dbReference type="SAM" id="Phobius"/>
    </source>
</evidence>
<name>A0ABQ3FQZ6_9GAMM</name>
<keyword evidence="1" id="KW-1133">Transmembrane helix</keyword>
<feature type="transmembrane region" description="Helical" evidence="1">
    <location>
        <begin position="20"/>
        <end position="42"/>
    </location>
</feature>
<evidence type="ECO:0000313" key="3">
    <source>
        <dbReference type="Proteomes" id="UP000604243"/>
    </source>
</evidence>